<evidence type="ECO:0000256" key="1">
    <source>
        <dbReference type="SAM" id="Phobius"/>
    </source>
</evidence>
<evidence type="ECO:0000313" key="2">
    <source>
        <dbReference type="EMBL" id="CAB4884014.1"/>
    </source>
</evidence>
<sequence length="62" mass="6870">MNRHRRYQIARGVLYAVAILGGLSFGRVTLDGDILKACIVLLCAVWLPMLLAEKLIKTEKGT</sequence>
<gene>
    <name evidence="2" type="ORF">UFOPK3472_00944</name>
</gene>
<proteinExistence type="predicted"/>
<dbReference type="AlphaFoldDB" id="A0A6J7ERV1"/>
<accession>A0A6J7ERV1</accession>
<reference evidence="2" key="1">
    <citation type="submission" date="2020-05" db="EMBL/GenBank/DDBJ databases">
        <authorList>
            <person name="Chiriac C."/>
            <person name="Salcher M."/>
            <person name="Ghai R."/>
            <person name="Kavagutti S V."/>
        </authorList>
    </citation>
    <scope>NUCLEOTIDE SEQUENCE</scope>
</reference>
<keyword evidence="1" id="KW-0472">Membrane</keyword>
<organism evidence="2">
    <name type="scientific">freshwater metagenome</name>
    <dbReference type="NCBI Taxonomy" id="449393"/>
    <lineage>
        <taxon>unclassified sequences</taxon>
        <taxon>metagenomes</taxon>
        <taxon>ecological metagenomes</taxon>
    </lineage>
</organism>
<feature type="transmembrane region" description="Helical" evidence="1">
    <location>
        <begin position="34"/>
        <end position="52"/>
    </location>
</feature>
<feature type="transmembrane region" description="Helical" evidence="1">
    <location>
        <begin position="12"/>
        <end position="28"/>
    </location>
</feature>
<name>A0A6J7ERV1_9ZZZZ</name>
<dbReference type="EMBL" id="CAFBLX010000044">
    <property type="protein sequence ID" value="CAB4884014.1"/>
    <property type="molecule type" value="Genomic_DNA"/>
</dbReference>
<protein>
    <submittedName>
        <fullName evidence="2">Unannotated protein</fullName>
    </submittedName>
</protein>
<keyword evidence="1" id="KW-0812">Transmembrane</keyword>
<keyword evidence="1" id="KW-1133">Transmembrane helix</keyword>